<evidence type="ECO:0000256" key="3">
    <source>
        <dbReference type="ARBA" id="ARBA00007272"/>
    </source>
</evidence>
<feature type="compositionally biased region" description="Polar residues" evidence="16">
    <location>
        <begin position="152"/>
        <end position="162"/>
    </location>
</feature>
<dbReference type="SMART" id="SM00908">
    <property type="entry name" value="Gal-bind_lectin"/>
    <property type="match status" value="1"/>
</dbReference>
<dbReference type="Gene3D" id="1.10.150.50">
    <property type="entry name" value="Transcription Factor, Ets-1"/>
    <property type="match status" value="1"/>
</dbReference>
<feature type="compositionally biased region" description="Pro residues" evidence="16">
    <location>
        <begin position="947"/>
        <end position="994"/>
    </location>
</feature>
<evidence type="ECO:0000256" key="13">
    <source>
        <dbReference type="ARBA" id="ARBA00034102"/>
    </source>
</evidence>
<comment type="similarity">
    <text evidence="4">Belongs to the SMAUG family.</text>
</comment>
<evidence type="ECO:0000256" key="9">
    <source>
        <dbReference type="ARBA" id="ARBA00022734"/>
    </source>
</evidence>
<evidence type="ECO:0000256" key="1">
    <source>
        <dbReference type="ARBA" id="ARBA00004279"/>
    </source>
</evidence>
<feature type="region of interest" description="Disordered" evidence="16">
    <location>
        <begin position="471"/>
        <end position="500"/>
    </location>
</feature>
<dbReference type="InterPro" id="IPR037093">
    <property type="entry name" value="PHAT_dom_sf"/>
</dbReference>
<dbReference type="SMART" id="SM00276">
    <property type="entry name" value="GLECT"/>
    <property type="match status" value="1"/>
</dbReference>
<evidence type="ECO:0000256" key="4">
    <source>
        <dbReference type="ARBA" id="ARBA00008232"/>
    </source>
</evidence>
<dbReference type="CDD" id="cd09557">
    <property type="entry name" value="SAM_Smaug"/>
    <property type="match status" value="1"/>
</dbReference>
<comment type="caution">
    <text evidence="18">The sequence shown here is derived from an EMBL/GenBank/DDBJ whole genome shotgun (WGS) entry which is preliminary data.</text>
</comment>
<dbReference type="FunFam" id="1.25.40.170:FF:000002">
    <property type="entry name" value="Protein Smaug homolog 1 isoform 2"/>
    <property type="match status" value="1"/>
</dbReference>
<feature type="region of interest" description="Disordered" evidence="16">
    <location>
        <begin position="676"/>
        <end position="807"/>
    </location>
</feature>
<sequence>MKLLPKILAHSIEHNQHIEESRQLLSYALIHPATSLEDRSALAMWLNHLEDRTSTSFGGQSRGRSDSVDYGQTHYYHQRQNSDDKLNGWQNSRDSGICINASNWQDKSLGCENGHVPLYSSSSVPTTINTIGTSTSTILSGQAHHSPLKRSVSLTPPMNVPNQPLGHGWMSHEDLRARGPQCLPSDHAPLSPQSSVASSGSGGSEHLEDQTTARNTFQEEGSGMKDVPAWLKSLRLHKYAALFSQMTYEEMMALTECQLEAQNVTKGARHKIVISIQKLKERQNLLKSLERDIIEGGSLRIPLQELHQMILTPIKAYSSPSATPEARRREPPAQHQPSLMGPESQSPDCKDSTVAASASASASAGASGGLQPHQLSSCDGELAVAPLPEGDLPGQFTRVMGKVCTQLLVSRPDEENISSYLQLIDKCLIHEAFTETQKKRLLSWKQQVQKLFRSFPRKTLLDISGYRQQRNRGFGQSNSLPTAGSVGGGMGRRNPRQYQIPSRNVPSARLGLLGTSGFVSSSQRHTAANPTIMKQGRQNLWFANPGGSNSMPSRTHSSVQRTRSLPVHTSPQNMLMFQQPEFQLPVTEPDINNRLESLCLSMTEHALGGLQTKQMVKRPSSLGLPLEFQKPFLQVTALSLAVQILEVPKTPGVIPNTPGGRKMSDEFSLADALPEHSPAKTPAVSNTKPGQPPQGWPGSNPWNNPSAPPSVPSGLPPSATPSTVPFGPAPTGMYPSVPPTGPPPGPPAPFPPSGPSCPPPGGPYPAPSVPGPGPTGPYPTPNMPFPELPRAYGAPTDPSAAGPLGPWGSMSSGPWAPGMGGQYPTPNMPYPSPGPYPTPPPPQAPGSAPPVPWGTVPPGAWGPPAPYPAPAGSYPTPGLYPTPNNPFQVPSGPSGAPPMPGGPHLNDALSGSGNPNPQGWPGAWGNQPGAGAGGYPGASYPGAYPGQAPPGPYPGQAPPGAYPGQAPPPGPYPGQAPPSTYPGPGPYPGPPAPGAYPGQPGGPGAYPPPGQPSAPGAYPAAGPFGAPAGPLTVPYELPLPGGVMPRMLITILGTVKPNANRIALDFRRGNDVAFHFNPRFNENNRKVIVCNTKLDNTWGKEERQMVFPFESGKPFKIQVLVEPDHFKVAVNDAHLLQYNHRMKNLREISKLGISGDINLTSASHAMI</sequence>
<dbReference type="InterPro" id="IPR001660">
    <property type="entry name" value="SAM"/>
</dbReference>
<dbReference type="GO" id="GO:0030246">
    <property type="term" value="F:carbohydrate binding"/>
    <property type="evidence" value="ECO:0007669"/>
    <property type="project" value="UniProtKB-KW"/>
</dbReference>
<accession>A0AA41T5T1</accession>
<dbReference type="Gene3D" id="1.25.40.170">
    <property type="entry name" value="Smaug, PHAT domain"/>
    <property type="match status" value="2"/>
</dbReference>
<feature type="compositionally biased region" description="Pro residues" evidence="16">
    <location>
        <begin position="706"/>
        <end position="719"/>
    </location>
</feature>
<feature type="region of interest" description="Disordered" evidence="16">
    <location>
        <begin position="830"/>
        <end position="853"/>
    </location>
</feature>
<feature type="domain" description="Galectin" evidence="17">
    <location>
        <begin position="1035"/>
        <end position="1165"/>
    </location>
</feature>
<dbReference type="Proteomes" id="UP001166674">
    <property type="component" value="Unassembled WGS sequence"/>
</dbReference>
<dbReference type="InterPro" id="IPR013761">
    <property type="entry name" value="SAM/pointed_sf"/>
</dbReference>
<dbReference type="Pfam" id="PF00536">
    <property type="entry name" value="SAM_1"/>
    <property type="match status" value="1"/>
</dbReference>
<dbReference type="SUPFAM" id="SSF49899">
    <property type="entry name" value="Concanavalin A-like lectins/glucanases"/>
    <property type="match status" value="1"/>
</dbReference>
<dbReference type="InterPro" id="IPR001079">
    <property type="entry name" value="Galectin_CRD"/>
</dbReference>
<organism evidence="18 19">
    <name type="scientific">Sciurus carolinensis</name>
    <name type="common">Eastern gray squirrel</name>
    <dbReference type="NCBI Taxonomy" id="30640"/>
    <lineage>
        <taxon>Eukaryota</taxon>
        <taxon>Metazoa</taxon>
        <taxon>Chordata</taxon>
        <taxon>Craniata</taxon>
        <taxon>Vertebrata</taxon>
        <taxon>Euteleostomi</taxon>
        <taxon>Mammalia</taxon>
        <taxon>Eutheria</taxon>
        <taxon>Euarchontoglires</taxon>
        <taxon>Glires</taxon>
        <taxon>Rodentia</taxon>
        <taxon>Sciuromorpha</taxon>
        <taxon>Sciuridae</taxon>
        <taxon>Sciurinae</taxon>
        <taxon>Sciurini</taxon>
        <taxon>Sciurus</taxon>
    </lineage>
</organism>
<dbReference type="SUPFAM" id="SSF47769">
    <property type="entry name" value="SAM/Pointed domain"/>
    <property type="match status" value="1"/>
</dbReference>
<evidence type="ECO:0000256" key="10">
    <source>
        <dbReference type="ARBA" id="ARBA00022845"/>
    </source>
</evidence>
<comment type="subcellular location">
    <subcellularLocation>
        <location evidence="1">Cell projection</location>
        <location evidence="1">Dendrite</location>
    </subcellularLocation>
    <subcellularLocation>
        <location evidence="2">Cytoplasm</location>
    </subcellularLocation>
    <subcellularLocation>
        <location evidence="13">Synapse</location>
        <location evidence="13">Synaptosome</location>
    </subcellularLocation>
</comment>
<dbReference type="Gene3D" id="2.60.120.200">
    <property type="match status" value="1"/>
</dbReference>
<dbReference type="GO" id="GO:0000289">
    <property type="term" value="P:nuclear-transcribed mRNA poly(A) tail shortening"/>
    <property type="evidence" value="ECO:0007669"/>
    <property type="project" value="TreeGrafter"/>
</dbReference>
<dbReference type="FunFam" id="2.60.120.200:FF:000023">
    <property type="entry name" value="Galectin"/>
    <property type="match status" value="1"/>
</dbReference>
<feature type="compositionally biased region" description="Low complexity" evidence="16">
    <location>
        <begin position="917"/>
        <end position="927"/>
    </location>
</feature>
<keyword evidence="8" id="KW-0771">Synaptosome</keyword>
<dbReference type="InterPro" id="IPR031653">
    <property type="entry name" value="MISS"/>
</dbReference>
<keyword evidence="5" id="KW-0963">Cytoplasm</keyword>
<dbReference type="CDD" id="cd00070">
    <property type="entry name" value="GLECT"/>
    <property type="match status" value="1"/>
</dbReference>
<keyword evidence="9" id="KW-0430">Lectin</keyword>
<dbReference type="PROSITE" id="PS51304">
    <property type="entry name" value="GALECTIN"/>
    <property type="match status" value="1"/>
</dbReference>
<evidence type="ECO:0000256" key="5">
    <source>
        <dbReference type="ARBA" id="ARBA00022490"/>
    </source>
</evidence>
<dbReference type="FunFam" id="1.25.40.170:FF:000001">
    <property type="entry name" value="Protein Smaug homolog 1 isoform 2"/>
    <property type="match status" value="1"/>
</dbReference>
<dbReference type="PANTHER" id="PTHR12515">
    <property type="entry name" value="STERILE ALPHA MOTIF DOMAIN CONTAINING PROTEIN 4-RELATED"/>
    <property type="match status" value="1"/>
</dbReference>
<feature type="region of interest" description="Disordered" evidence="16">
    <location>
        <begin position="142"/>
        <end position="222"/>
    </location>
</feature>
<feature type="region of interest" description="Disordered" evidence="16">
    <location>
        <begin position="318"/>
        <end position="357"/>
    </location>
</feature>
<feature type="region of interest" description="Disordered" evidence="16">
    <location>
        <begin position="946"/>
        <end position="1021"/>
    </location>
</feature>
<evidence type="ECO:0000256" key="14">
    <source>
        <dbReference type="ARBA" id="ARBA00041183"/>
    </source>
</evidence>
<dbReference type="Pfam" id="PF26034">
    <property type="entry name" value="PHAT_SMAUG"/>
    <property type="match status" value="1"/>
</dbReference>
<dbReference type="GO" id="GO:0030425">
    <property type="term" value="C:dendrite"/>
    <property type="evidence" value="ECO:0007669"/>
    <property type="project" value="UniProtKB-SubCell"/>
</dbReference>
<dbReference type="SMART" id="SM00454">
    <property type="entry name" value="SAM"/>
    <property type="match status" value="1"/>
</dbReference>
<keyword evidence="6" id="KW-0678">Repressor</keyword>
<keyword evidence="10" id="KW-0810">Translation regulation</keyword>
<protein>
    <recommendedName>
        <fullName evidence="14">Protein Smaug homolog 1</fullName>
    </recommendedName>
    <alternativeName>
        <fullName evidence="15">Sterile alpha motif domain-containing protein 4A</fullName>
    </alternativeName>
</protein>
<dbReference type="PANTHER" id="PTHR12515:SF8">
    <property type="entry name" value="PROTEIN SMAUG HOMOLOG 1"/>
    <property type="match status" value="1"/>
</dbReference>
<evidence type="ECO:0000256" key="11">
    <source>
        <dbReference type="ARBA" id="ARBA00023018"/>
    </source>
</evidence>
<dbReference type="InterPro" id="IPR013320">
    <property type="entry name" value="ConA-like_dom_sf"/>
</dbReference>
<keyword evidence="19" id="KW-1185">Reference proteome</keyword>
<evidence type="ECO:0000256" key="8">
    <source>
        <dbReference type="ARBA" id="ARBA00022599"/>
    </source>
</evidence>
<evidence type="ECO:0000256" key="12">
    <source>
        <dbReference type="ARBA" id="ARBA00023273"/>
    </source>
</evidence>
<feature type="region of interest" description="Disordered" evidence="16">
    <location>
        <begin position="878"/>
        <end position="928"/>
    </location>
</feature>
<proteinExistence type="inferred from homology"/>
<dbReference type="AlphaFoldDB" id="A0AA41T5T1"/>
<dbReference type="EMBL" id="JAATJV010395190">
    <property type="protein sequence ID" value="MBZ3884762.1"/>
    <property type="molecule type" value="Genomic_DNA"/>
</dbReference>
<dbReference type="Pfam" id="PF00337">
    <property type="entry name" value="Gal-bind_lectin"/>
    <property type="match status" value="1"/>
</dbReference>
<evidence type="ECO:0000256" key="2">
    <source>
        <dbReference type="ARBA" id="ARBA00004496"/>
    </source>
</evidence>
<keyword evidence="7" id="KW-0597">Phosphoprotein</keyword>
<keyword evidence="11" id="KW-0770">Synapse</keyword>
<dbReference type="InterPro" id="IPR058599">
    <property type="entry name" value="PHAT_Smg/ZCCHC2-like"/>
</dbReference>
<dbReference type="FunFam" id="1.10.150.50:FF:000013">
    <property type="entry name" value="Protein Smaug homolog 1 isoform 2"/>
    <property type="match status" value="1"/>
</dbReference>
<feature type="compositionally biased region" description="Pro residues" evidence="16">
    <location>
        <begin position="830"/>
        <end position="852"/>
    </location>
</feature>
<gene>
    <name evidence="18" type="ORF">SUZIE_179565</name>
</gene>
<reference evidence="18" key="1">
    <citation type="submission" date="2020-03" db="EMBL/GenBank/DDBJ databases">
        <title>Studies in the Genomics of Life Span.</title>
        <authorList>
            <person name="Glass D."/>
        </authorList>
    </citation>
    <scope>NUCLEOTIDE SEQUENCE</scope>
    <source>
        <strain evidence="18">SUZIE</strain>
        <tissue evidence="18">Muscle</tissue>
    </source>
</reference>
<dbReference type="GO" id="GO:0003729">
    <property type="term" value="F:mRNA binding"/>
    <property type="evidence" value="ECO:0007669"/>
    <property type="project" value="TreeGrafter"/>
</dbReference>
<evidence type="ECO:0000313" key="19">
    <source>
        <dbReference type="Proteomes" id="UP001166674"/>
    </source>
</evidence>
<evidence type="ECO:0000313" key="18">
    <source>
        <dbReference type="EMBL" id="MBZ3884762.1"/>
    </source>
</evidence>
<dbReference type="InterPro" id="IPR037634">
    <property type="entry name" value="Smaug_SAM"/>
</dbReference>
<keyword evidence="12" id="KW-0966">Cell projection</keyword>
<evidence type="ECO:0000256" key="7">
    <source>
        <dbReference type="ARBA" id="ARBA00022553"/>
    </source>
</evidence>
<dbReference type="Pfam" id="PF15822">
    <property type="entry name" value="MISS"/>
    <property type="match status" value="1"/>
</dbReference>
<feature type="compositionally biased region" description="Low complexity" evidence="16">
    <location>
        <begin position="696"/>
        <end position="705"/>
    </location>
</feature>
<evidence type="ECO:0000259" key="17">
    <source>
        <dbReference type="PROSITE" id="PS51304"/>
    </source>
</evidence>
<evidence type="ECO:0000256" key="16">
    <source>
        <dbReference type="SAM" id="MobiDB-lite"/>
    </source>
</evidence>
<feature type="compositionally biased region" description="Pro residues" evidence="16">
    <location>
        <begin position="736"/>
        <end position="787"/>
    </location>
</feature>
<dbReference type="GO" id="GO:0030371">
    <property type="term" value="F:translation repressor activity"/>
    <property type="evidence" value="ECO:0007669"/>
    <property type="project" value="InterPro"/>
</dbReference>
<dbReference type="InterPro" id="IPR050897">
    <property type="entry name" value="SMAUG/VTS1_RNA-bind"/>
</dbReference>
<evidence type="ECO:0000256" key="6">
    <source>
        <dbReference type="ARBA" id="ARBA00022491"/>
    </source>
</evidence>
<dbReference type="PRINTS" id="PR01217">
    <property type="entry name" value="PRICHEXTENSN"/>
</dbReference>
<dbReference type="GO" id="GO:0045202">
    <property type="term" value="C:synapse"/>
    <property type="evidence" value="ECO:0007669"/>
    <property type="project" value="UniProtKB-SubCell"/>
</dbReference>
<evidence type="ECO:0000256" key="15">
    <source>
        <dbReference type="ARBA" id="ARBA00041298"/>
    </source>
</evidence>
<dbReference type="GO" id="GO:0000932">
    <property type="term" value="C:P-body"/>
    <property type="evidence" value="ECO:0007669"/>
    <property type="project" value="TreeGrafter"/>
</dbReference>
<comment type="similarity">
    <text evidence="3">Belongs to the MISS family.</text>
</comment>
<name>A0AA41T5T1_SCICA</name>